<dbReference type="KEGG" id="cli:Clim_1826"/>
<evidence type="ECO:0000313" key="15">
    <source>
        <dbReference type="EMBL" id="ACD90865.1"/>
    </source>
</evidence>
<dbReference type="Pfam" id="PF01029">
    <property type="entry name" value="NusB"/>
    <property type="match status" value="1"/>
</dbReference>
<dbReference type="GO" id="GO:0005737">
    <property type="term" value="C:cytoplasm"/>
    <property type="evidence" value="ECO:0007669"/>
    <property type="project" value="UniProtKB-SubCell"/>
</dbReference>
<dbReference type="NCBIfam" id="NF011494">
    <property type="entry name" value="PRK14902.1"/>
    <property type="match status" value="1"/>
</dbReference>
<comment type="subcellular location">
    <subcellularLocation>
        <location evidence="2">Cytoplasm</location>
    </subcellularLocation>
</comment>
<feature type="binding site" evidence="13">
    <location>
        <position position="288"/>
    </location>
    <ligand>
        <name>S-adenosyl-L-methionine</name>
        <dbReference type="ChEBI" id="CHEBI:59789"/>
    </ligand>
</feature>
<evidence type="ECO:0000259" key="14">
    <source>
        <dbReference type="PROSITE" id="PS51686"/>
    </source>
</evidence>
<evidence type="ECO:0000256" key="1">
    <source>
        <dbReference type="ARBA" id="ARBA00002724"/>
    </source>
</evidence>
<dbReference type="Gene3D" id="3.30.70.1170">
    <property type="entry name" value="Sun protein, domain 3"/>
    <property type="match status" value="1"/>
</dbReference>
<evidence type="ECO:0000256" key="9">
    <source>
        <dbReference type="ARBA" id="ARBA00022884"/>
    </source>
</evidence>
<dbReference type="InterPro" id="IPR001678">
    <property type="entry name" value="MeTrfase_RsmB-F_NOP2_dom"/>
</dbReference>
<dbReference type="eggNOG" id="COG0781">
    <property type="taxonomic scope" value="Bacteria"/>
</dbReference>
<dbReference type="AlphaFoldDB" id="B3EF03"/>
<dbReference type="PANTHER" id="PTHR22807">
    <property type="entry name" value="NOP2 YEAST -RELATED NOL1/NOP2/FMU SUN DOMAIN-CONTAINING"/>
    <property type="match status" value="1"/>
</dbReference>
<evidence type="ECO:0000256" key="2">
    <source>
        <dbReference type="ARBA" id="ARBA00004496"/>
    </source>
</evidence>
<feature type="binding site" evidence="13">
    <location>
        <position position="315"/>
    </location>
    <ligand>
        <name>S-adenosyl-L-methionine</name>
        <dbReference type="ChEBI" id="CHEBI:59789"/>
    </ligand>
</feature>
<dbReference type="RefSeq" id="WP_012466738.1">
    <property type="nucleotide sequence ID" value="NC_010803.1"/>
</dbReference>
<keyword evidence="7 13" id="KW-0808">Transferase</keyword>
<dbReference type="GO" id="GO:0006355">
    <property type="term" value="P:regulation of DNA-templated transcription"/>
    <property type="evidence" value="ECO:0007669"/>
    <property type="project" value="InterPro"/>
</dbReference>
<evidence type="ECO:0000313" key="16">
    <source>
        <dbReference type="Proteomes" id="UP000008841"/>
    </source>
</evidence>
<dbReference type="NCBIfam" id="TIGR00563">
    <property type="entry name" value="rsmB"/>
    <property type="match status" value="1"/>
</dbReference>
<dbReference type="SUPFAM" id="SSF48013">
    <property type="entry name" value="NusB-like"/>
    <property type="match status" value="1"/>
</dbReference>
<proteinExistence type="inferred from homology"/>
<dbReference type="Gene3D" id="1.10.940.10">
    <property type="entry name" value="NusB-like"/>
    <property type="match status" value="1"/>
</dbReference>
<dbReference type="PANTHER" id="PTHR22807:SF61">
    <property type="entry name" value="NOL1_NOP2_SUN FAMILY PROTEIN _ ANTITERMINATION NUSB DOMAIN-CONTAINING PROTEIN"/>
    <property type="match status" value="1"/>
</dbReference>
<feature type="active site" description="Nucleophile" evidence="13">
    <location>
        <position position="384"/>
    </location>
</feature>
<dbReference type="InterPro" id="IPR035926">
    <property type="entry name" value="NusB-like_sf"/>
</dbReference>
<dbReference type="PRINTS" id="PR02008">
    <property type="entry name" value="RCMTFAMILY"/>
</dbReference>
<evidence type="ECO:0000256" key="8">
    <source>
        <dbReference type="ARBA" id="ARBA00022691"/>
    </source>
</evidence>
<dbReference type="SUPFAM" id="SSF53335">
    <property type="entry name" value="S-adenosyl-L-methionine-dependent methyltransferases"/>
    <property type="match status" value="1"/>
</dbReference>
<dbReference type="InterPro" id="IPR054728">
    <property type="entry name" value="RsmB-like_ferredoxin"/>
</dbReference>
<comment type="function">
    <text evidence="1">Specifically methylates the cytosine at position 967 (m5C967) of 16S rRNA.</text>
</comment>
<keyword evidence="5" id="KW-0698">rRNA processing</keyword>
<keyword evidence="6 13" id="KW-0489">Methyltransferase</keyword>
<comment type="catalytic activity">
    <reaction evidence="12">
        <text>cytidine(967) in 16S rRNA + S-adenosyl-L-methionine = 5-methylcytidine(967) in 16S rRNA + S-adenosyl-L-homocysteine + H(+)</text>
        <dbReference type="Rhea" id="RHEA:42748"/>
        <dbReference type="Rhea" id="RHEA-COMP:10219"/>
        <dbReference type="Rhea" id="RHEA-COMP:10220"/>
        <dbReference type="ChEBI" id="CHEBI:15378"/>
        <dbReference type="ChEBI" id="CHEBI:57856"/>
        <dbReference type="ChEBI" id="CHEBI:59789"/>
        <dbReference type="ChEBI" id="CHEBI:74483"/>
        <dbReference type="ChEBI" id="CHEBI:82748"/>
        <dbReference type="EC" id="2.1.1.176"/>
    </reaction>
</comment>
<dbReference type="InterPro" id="IPR004573">
    <property type="entry name" value="rRNA_ssu_MeTfrase_B"/>
</dbReference>
<organism evidence="15 16">
    <name type="scientific">Chlorobium limicola (strain DSM 245 / NBRC 103803 / 6330)</name>
    <dbReference type="NCBI Taxonomy" id="290315"/>
    <lineage>
        <taxon>Bacteria</taxon>
        <taxon>Pseudomonadati</taxon>
        <taxon>Chlorobiota</taxon>
        <taxon>Chlorobiia</taxon>
        <taxon>Chlorobiales</taxon>
        <taxon>Chlorobiaceae</taxon>
        <taxon>Chlorobium/Pelodictyon group</taxon>
        <taxon>Chlorobium</taxon>
    </lineage>
</organism>
<gene>
    <name evidence="15" type="ordered locus">Clim_1826</name>
</gene>
<evidence type="ECO:0000256" key="11">
    <source>
        <dbReference type="ARBA" id="ARBA00031088"/>
    </source>
</evidence>
<dbReference type="Pfam" id="PF22458">
    <property type="entry name" value="RsmF-B_ferredox"/>
    <property type="match status" value="1"/>
</dbReference>
<dbReference type="InterPro" id="IPR023267">
    <property type="entry name" value="RCMT"/>
</dbReference>
<comment type="similarity">
    <text evidence="13">Belongs to the class I-like SAM-binding methyltransferase superfamily. RsmB/NOP family.</text>
</comment>
<dbReference type="GO" id="GO:0003723">
    <property type="term" value="F:RNA binding"/>
    <property type="evidence" value="ECO:0007669"/>
    <property type="project" value="UniProtKB-UniRule"/>
</dbReference>
<evidence type="ECO:0000256" key="7">
    <source>
        <dbReference type="ARBA" id="ARBA00022679"/>
    </source>
</evidence>
<feature type="binding site" evidence="13">
    <location>
        <begin position="264"/>
        <end position="270"/>
    </location>
    <ligand>
        <name>S-adenosyl-L-methionine</name>
        <dbReference type="ChEBI" id="CHEBI:59789"/>
    </ligand>
</feature>
<feature type="domain" description="SAM-dependent MTase RsmB/NOP-type" evidence="14">
    <location>
        <begin position="177"/>
        <end position="449"/>
    </location>
</feature>
<accession>B3EF03</accession>
<dbReference type="HOGENOM" id="CLU_005316_0_1_10"/>
<dbReference type="InterPro" id="IPR006027">
    <property type="entry name" value="NusB_RsmB_TIM44"/>
</dbReference>
<evidence type="ECO:0000256" key="4">
    <source>
        <dbReference type="ARBA" id="ARBA00022490"/>
    </source>
</evidence>
<dbReference type="EMBL" id="CP001097">
    <property type="protein sequence ID" value="ACD90865.1"/>
    <property type="molecule type" value="Genomic_DNA"/>
</dbReference>
<keyword evidence="8 13" id="KW-0949">S-adenosyl-L-methionine</keyword>
<sequence>MTKKESMTSRELALKVLQNIESGEKKSGTALHEQLSHTSLNQNDRALATELVNGVLRRRLTLDTFIGRYYHHRYEKAAPVLKNILRIGAYQLIYLDRIPHWAAVNESVSLARRYKGEHMAKLVNAVLRNITPETISADLDPSGKMKEIQRLSITASHPEWLLERWIARYGKERAEAILAYNNRTPLTGFRINPLKTTPQEFLATENSKTARIGKSGLENFFLSTEFSCYESAIKQGLLTVQNPTQGLACLLCDPQPGSTLLDLCAAPGGKSTFCGELMQNTGNITAVDLYSQKLQKLSEHAGELGITIISTAEADARTYLPEQPPAVILLDAPCSGTGVLARRAELRWKLTSETITELALLQVELLDHAASLLAENGTLLYATCSIEPKENEQQIEAFLIRHPEFMRDPASGALPEPFASKAVPNGTLLTLPGEHEGFDGGFAQRLKKTAP</sequence>
<dbReference type="Gene3D" id="3.40.50.150">
    <property type="entry name" value="Vaccinia Virus protein VP39"/>
    <property type="match status" value="1"/>
</dbReference>
<evidence type="ECO:0000256" key="13">
    <source>
        <dbReference type="PROSITE-ProRule" id="PRU01023"/>
    </source>
</evidence>
<dbReference type="GO" id="GO:0008649">
    <property type="term" value="F:rRNA methyltransferase activity"/>
    <property type="evidence" value="ECO:0007669"/>
    <property type="project" value="InterPro"/>
</dbReference>
<evidence type="ECO:0000256" key="6">
    <source>
        <dbReference type="ARBA" id="ARBA00022603"/>
    </source>
</evidence>
<dbReference type="STRING" id="290315.Clim_1826"/>
<evidence type="ECO:0000256" key="12">
    <source>
        <dbReference type="ARBA" id="ARBA00047283"/>
    </source>
</evidence>
<keyword evidence="4" id="KW-0963">Cytoplasm</keyword>
<dbReference type="PROSITE" id="PS51686">
    <property type="entry name" value="SAM_MT_RSMB_NOP"/>
    <property type="match status" value="1"/>
</dbReference>
<dbReference type="InterPro" id="IPR029063">
    <property type="entry name" value="SAM-dependent_MTases_sf"/>
</dbReference>
<evidence type="ECO:0000256" key="3">
    <source>
        <dbReference type="ARBA" id="ARBA00012140"/>
    </source>
</evidence>
<dbReference type="eggNOG" id="COG0144">
    <property type="taxonomic scope" value="Bacteria"/>
</dbReference>
<dbReference type="Pfam" id="PF01189">
    <property type="entry name" value="Methyltr_RsmB-F"/>
    <property type="match status" value="1"/>
</dbReference>
<dbReference type="Proteomes" id="UP000008841">
    <property type="component" value="Chromosome"/>
</dbReference>
<reference evidence="15 16" key="1">
    <citation type="submission" date="2008-05" db="EMBL/GenBank/DDBJ databases">
        <title>Complete sequence of Chlorobium limicola DSM 245.</title>
        <authorList>
            <consortium name="US DOE Joint Genome Institute"/>
            <person name="Lucas S."/>
            <person name="Copeland A."/>
            <person name="Lapidus A."/>
            <person name="Glavina del Rio T."/>
            <person name="Dalin E."/>
            <person name="Tice H."/>
            <person name="Bruce D."/>
            <person name="Goodwin L."/>
            <person name="Pitluck S."/>
            <person name="Schmutz J."/>
            <person name="Larimer F."/>
            <person name="Land M."/>
            <person name="Hauser L."/>
            <person name="Kyrpides N."/>
            <person name="Ovchinnikova G."/>
            <person name="Zhao F."/>
            <person name="Li T."/>
            <person name="Liu Z."/>
            <person name="Overmann J."/>
            <person name="Bryant D.A."/>
            <person name="Richardson P."/>
        </authorList>
    </citation>
    <scope>NUCLEOTIDE SEQUENCE [LARGE SCALE GENOMIC DNA]</scope>
    <source>
        <strain evidence="16">DSM 245 / NBRC 103803 / 6330</strain>
    </source>
</reference>
<evidence type="ECO:0000256" key="5">
    <source>
        <dbReference type="ARBA" id="ARBA00022552"/>
    </source>
</evidence>
<dbReference type="InterPro" id="IPR049560">
    <property type="entry name" value="MeTrfase_RsmB-F_NOP2_cat"/>
</dbReference>
<protein>
    <recommendedName>
        <fullName evidence="3">16S rRNA (cytosine(967)-C(5))-methyltransferase</fullName>
        <ecNumber evidence="3">2.1.1.176</ecNumber>
    </recommendedName>
    <alternativeName>
        <fullName evidence="10">16S rRNA m5C967 methyltransferase</fullName>
    </alternativeName>
    <alternativeName>
        <fullName evidence="11">rRNA (cytosine-C(5)-)-methyltransferase RsmB</fullName>
    </alternativeName>
</protein>
<name>B3EF03_CHLL2</name>
<keyword evidence="9 13" id="KW-0694">RNA-binding</keyword>
<evidence type="ECO:0000256" key="10">
    <source>
        <dbReference type="ARBA" id="ARBA00030399"/>
    </source>
</evidence>
<feature type="binding site" evidence="13">
    <location>
        <position position="331"/>
    </location>
    <ligand>
        <name>S-adenosyl-L-methionine</name>
        <dbReference type="ChEBI" id="CHEBI:59789"/>
    </ligand>
</feature>
<dbReference type="EC" id="2.1.1.176" evidence="3"/>